<evidence type="ECO:0000259" key="1">
    <source>
        <dbReference type="Pfam" id="PF16778"/>
    </source>
</evidence>
<reference evidence="2 3" key="2">
    <citation type="journal article" date="2021" name="Microorganisms">
        <title>The Ever-Expanding Pseudomonas Genus: Description of 43 New Species and Partition of the Pseudomonas putida Group.</title>
        <authorList>
            <person name="Girard L."/>
            <person name="Lood C."/>
            <person name="Hofte M."/>
            <person name="Vandamme P."/>
            <person name="Rokni-Zadeh H."/>
            <person name="van Noort V."/>
            <person name="Lavigne R."/>
            <person name="De Mot R."/>
        </authorList>
    </citation>
    <scope>NUCLEOTIDE SEQUENCE [LARGE SCALE GENOMIC DNA]</scope>
    <source>
        <strain evidence="2 3">RW9S1A</strain>
    </source>
</reference>
<evidence type="ECO:0000313" key="3">
    <source>
        <dbReference type="Proteomes" id="UP000633418"/>
    </source>
</evidence>
<reference evidence="2 3" key="1">
    <citation type="journal article" date="2020" name="Microorganisms">
        <title>Reliable Identification of Environmental Pseudomonas Isolates Using the rpoD Gene.</title>
        <authorList>
            <consortium name="The Broad Institute Genome Sequencing Platform"/>
            <person name="Girard L."/>
            <person name="Lood C."/>
            <person name="Rokni-Zadeh H."/>
            <person name="van Noort V."/>
            <person name="Lavigne R."/>
            <person name="De Mot R."/>
        </authorList>
    </citation>
    <scope>NUCLEOTIDE SEQUENCE [LARGE SCALE GENOMIC DNA]</scope>
    <source>
        <strain evidence="2 3">RW9S1A</strain>
    </source>
</reference>
<protein>
    <submittedName>
        <fullName evidence="2">Phage tail assembly chaperone</fullName>
    </submittedName>
</protein>
<gene>
    <name evidence="2" type="ORF">HU772_018665</name>
</gene>
<proteinExistence type="predicted"/>
<feature type="domain" description="Phage tail assembly chaperone-like" evidence="1">
    <location>
        <begin position="61"/>
        <end position="128"/>
    </location>
</feature>
<dbReference type="Proteomes" id="UP000633418">
    <property type="component" value="Chromosome"/>
</dbReference>
<dbReference type="Pfam" id="PF16778">
    <property type="entry name" value="Phage_tail_APC"/>
    <property type="match status" value="1"/>
</dbReference>
<accession>A0A9E6PUS2</accession>
<dbReference type="KEGG" id="pxn:HU772_018665"/>
<dbReference type="InterPro" id="IPR031893">
    <property type="entry name" value="Phage_tail_APC"/>
</dbReference>
<dbReference type="EMBL" id="CP077095">
    <property type="protein sequence ID" value="QXI37347.1"/>
    <property type="molecule type" value="Genomic_DNA"/>
</dbReference>
<dbReference type="RefSeq" id="WP_186662427.1">
    <property type="nucleotide sequence ID" value="NZ_CP077095.1"/>
</dbReference>
<evidence type="ECO:0000313" key="2">
    <source>
        <dbReference type="EMBL" id="QXI37347.1"/>
    </source>
</evidence>
<sequence>MHISIEKQAFFDGKLGGDRPDDAVEISQAEYRRLFEGRLAGLLVVKEGDTFVLVEPPASAADERAWRDSMLASAVRVRDRHRDQVEIGIDPTLTGEQYKSLMMYLQSLRDWPQSSDYPDASHRPMAPAFLELQGRPV</sequence>
<keyword evidence="3" id="KW-1185">Reference proteome</keyword>
<name>A0A9E6PUS2_9PSED</name>
<organism evidence="2 3">
    <name type="scientific">Pseudomonas xantholysinigenes</name>
    <dbReference type="NCBI Taxonomy" id="2745490"/>
    <lineage>
        <taxon>Bacteria</taxon>
        <taxon>Pseudomonadati</taxon>
        <taxon>Pseudomonadota</taxon>
        <taxon>Gammaproteobacteria</taxon>
        <taxon>Pseudomonadales</taxon>
        <taxon>Pseudomonadaceae</taxon>
        <taxon>Pseudomonas</taxon>
    </lineage>
</organism>
<dbReference type="AlphaFoldDB" id="A0A9E6PUS2"/>